<dbReference type="EMBL" id="JWZT01004956">
    <property type="protein sequence ID" value="KII62495.1"/>
    <property type="molecule type" value="Genomic_DNA"/>
</dbReference>
<reference evidence="1 2" key="1">
    <citation type="journal article" date="2014" name="Genome Biol. Evol.">
        <title>The genome of the myxosporean Thelohanellus kitauei shows adaptations to nutrient acquisition within its fish host.</title>
        <authorList>
            <person name="Yang Y."/>
            <person name="Xiong J."/>
            <person name="Zhou Z."/>
            <person name="Huo F."/>
            <person name="Miao W."/>
            <person name="Ran C."/>
            <person name="Liu Y."/>
            <person name="Zhang J."/>
            <person name="Feng J."/>
            <person name="Wang M."/>
            <person name="Wang M."/>
            <person name="Wang L."/>
            <person name="Yao B."/>
        </authorList>
    </citation>
    <scope>NUCLEOTIDE SEQUENCE [LARGE SCALE GENOMIC DNA]</scope>
    <source>
        <strain evidence="1">Wuqing</strain>
    </source>
</reference>
<accession>A0A0C2M615</accession>
<keyword evidence="2" id="KW-1185">Reference proteome</keyword>
<name>A0A0C2M615_THEKT</name>
<sequence length="139" mass="16060">MDSIDIRLVLLALKLSISSFFRKSEHDKFIIFNFDTPIHEWFCHFLEKGGQQRMDKISNEFLDPQPLRSSTNLQPNSILEMDNEQMPFIYSEADPNLIRIEASSTEPSIASIQSVKQEGVTIKRLHSLNIDPPHKVTYI</sequence>
<proteinExistence type="predicted"/>
<evidence type="ECO:0000313" key="2">
    <source>
        <dbReference type="Proteomes" id="UP000031668"/>
    </source>
</evidence>
<protein>
    <submittedName>
        <fullName evidence="1">Uncharacterized protein</fullName>
    </submittedName>
</protein>
<evidence type="ECO:0000313" key="1">
    <source>
        <dbReference type="EMBL" id="KII62495.1"/>
    </source>
</evidence>
<organism evidence="1 2">
    <name type="scientific">Thelohanellus kitauei</name>
    <name type="common">Myxosporean</name>
    <dbReference type="NCBI Taxonomy" id="669202"/>
    <lineage>
        <taxon>Eukaryota</taxon>
        <taxon>Metazoa</taxon>
        <taxon>Cnidaria</taxon>
        <taxon>Myxozoa</taxon>
        <taxon>Myxosporea</taxon>
        <taxon>Bivalvulida</taxon>
        <taxon>Platysporina</taxon>
        <taxon>Myxobolidae</taxon>
        <taxon>Thelohanellus</taxon>
    </lineage>
</organism>
<dbReference type="AlphaFoldDB" id="A0A0C2M615"/>
<comment type="caution">
    <text evidence="1">The sequence shown here is derived from an EMBL/GenBank/DDBJ whole genome shotgun (WGS) entry which is preliminary data.</text>
</comment>
<gene>
    <name evidence="1" type="ORF">RF11_11695</name>
</gene>
<dbReference type="Proteomes" id="UP000031668">
    <property type="component" value="Unassembled WGS sequence"/>
</dbReference>